<dbReference type="RefSeq" id="WP_025704224.1">
    <property type="nucleotide sequence ID" value="NZ_CP009287.1"/>
</dbReference>
<dbReference type="SUPFAM" id="SSF52833">
    <property type="entry name" value="Thioredoxin-like"/>
    <property type="match status" value="1"/>
</dbReference>
<dbReference type="Gene3D" id="3.40.30.10">
    <property type="entry name" value="Glutaredoxin"/>
    <property type="match status" value="1"/>
</dbReference>
<keyword evidence="3" id="KW-1185">Reference proteome</keyword>
<dbReference type="HOGENOM" id="CLU_090389_17_1_9"/>
<dbReference type="InterPro" id="IPR013766">
    <property type="entry name" value="Thioredoxin_domain"/>
</dbReference>
<evidence type="ECO:0000313" key="2">
    <source>
        <dbReference type="EMBL" id="AIQ69204.1"/>
    </source>
</evidence>
<evidence type="ECO:0000313" key="3">
    <source>
        <dbReference type="Proteomes" id="UP000029500"/>
    </source>
</evidence>
<dbReference type="EMBL" id="CP009287">
    <property type="protein sequence ID" value="AIQ69204.1"/>
    <property type="molecule type" value="Genomic_DNA"/>
</dbReference>
<dbReference type="KEGG" id="pgm:PGRAT_17380"/>
<sequence>MKEMNQQELLEALERKGEPLVVFFYTPLCGTCKAARRMLEVAEHLLPEELLIAAGNVNMLPGLVNTCRISSVPALLVAPADRSKAPLIYYSMSSVERVLDYIRSVTS</sequence>
<accession>A0A089NJG2</accession>
<dbReference type="STRING" id="189425.PGRAT_17380"/>
<organism evidence="2 3">
    <name type="scientific">Paenibacillus graminis</name>
    <dbReference type="NCBI Taxonomy" id="189425"/>
    <lineage>
        <taxon>Bacteria</taxon>
        <taxon>Bacillati</taxon>
        <taxon>Bacillota</taxon>
        <taxon>Bacilli</taxon>
        <taxon>Bacillales</taxon>
        <taxon>Paenibacillaceae</taxon>
        <taxon>Paenibacillus</taxon>
    </lineage>
</organism>
<dbReference type="InterPro" id="IPR036249">
    <property type="entry name" value="Thioredoxin-like_sf"/>
</dbReference>
<dbReference type="Pfam" id="PF00085">
    <property type="entry name" value="Thioredoxin"/>
    <property type="match status" value="1"/>
</dbReference>
<dbReference type="Proteomes" id="UP000029500">
    <property type="component" value="Chromosome"/>
</dbReference>
<gene>
    <name evidence="2" type="ORF">PGRAT_17380</name>
</gene>
<name>A0A089NJG2_9BACL</name>
<dbReference type="CDD" id="cd02947">
    <property type="entry name" value="TRX_family"/>
    <property type="match status" value="1"/>
</dbReference>
<dbReference type="AlphaFoldDB" id="A0A089NJG2"/>
<dbReference type="OrthoDB" id="5784238at2"/>
<reference evidence="2 3" key="1">
    <citation type="submission" date="2014-08" db="EMBL/GenBank/DDBJ databases">
        <title>Comparative genomics of the Paenibacillus odorifer group.</title>
        <authorList>
            <person name="den Bakker H.C."/>
            <person name="Tsai Y.-C."/>
            <person name="Martin N."/>
            <person name="Korlach J."/>
            <person name="Wiedmann M."/>
        </authorList>
    </citation>
    <scope>NUCLEOTIDE SEQUENCE [LARGE SCALE GENOMIC DNA]</scope>
    <source>
        <strain evidence="2 3">DSM 15220</strain>
    </source>
</reference>
<protein>
    <submittedName>
        <fullName evidence="2">Thiol-disulfide isomerase</fullName>
    </submittedName>
</protein>
<feature type="domain" description="Thioredoxin" evidence="1">
    <location>
        <begin position="3"/>
        <end position="82"/>
    </location>
</feature>
<proteinExistence type="predicted"/>
<evidence type="ECO:0000259" key="1">
    <source>
        <dbReference type="Pfam" id="PF00085"/>
    </source>
</evidence>
<dbReference type="eggNOG" id="COG0526">
    <property type="taxonomic scope" value="Bacteria"/>
</dbReference>
<keyword evidence="2" id="KW-0413">Isomerase</keyword>
<dbReference type="GO" id="GO:0016853">
    <property type="term" value="F:isomerase activity"/>
    <property type="evidence" value="ECO:0007669"/>
    <property type="project" value="UniProtKB-KW"/>
</dbReference>